<proteinExistence type="predicted"/>
<dbReference type="InterPro" id="IPR013320">
    <property type="entry name" value="ConA-like_dom_sf"/>
</dbReference>
<dbReference type="CDD" id="cd00070">
    <property type="entry name" value="GLECT"/>
    <property type="match status" value="2"/>
</dbReference>
<name>A0A6P6XT84_DERPT</name>
<dbReference type="OMA" id="SFVINFM"/>
<accession>A0A6P6XT84</accession>
<gene>
    <name evidence="2" type="primary">LOC113789750</name>
</gene>
<dbReference type="SMART" id="SM00908">
    <property type="entry name" value="Gal-bind_lectin"/>
    <property type="match status" value="2"/>
</dbReference>
<dbReference type="PANTHER" id="PTHR11346:SF171">
    <property type="entry name" value="GALECTIN"/>
    <property type="match status" value="1"/>
</dbReference>
<dbReference type="Proteomes" id="UP000515146">
    <property type="component" value="Unplaced"/>
</dbReference>
<dbReference type="KEGG" id="dpte:113789750"/>
<dbReference type="Pfam" id="PF00337">
    <property type="entry name" value="Gal-bind_lectin"/>
    <property type="match status" value="2"/>
</dbReference>
<dbReference type="InterPro" id="IPR001079">
    <property type="entry name" value="Galectin_CRD"/>
</dbReference>
<dbReference type="GO" id="GO:0016936">
    <property type="term" value="F:galactoside binding"/>
    <property type="evidence" value="ECO:0007669"/>
    <property type="project" value="TreeGrafter"/>
</dbReference>
<evidence type="ECO:0000313" key="2">
    <source>
        <dbReference type="RefSeq" id="XP_027195129.1"/>
    </source>
</evidence>
<protein>
    <submittedName>
        <fullName evidence="2">Galectin-8-like</fullName>
    </submittedName>
</protein>
<dbReference type="AlphaFoldDB" id="A0A6P6XT84"/>
<dbReference type="InParanoid" id="A0A6P6XT84"/>
<evidence type="ECO:0000313" key="1">
    <source>
        <dbReference type="Proteomes" id="UP000515146"/>
    </source>
</evidence>
<dbReference type="InterPro" id="IPR044156">
    <property type="entry name" value="Galectin-like"/>
</dbReference>
<dbReference type="PROSITE" id="PS51304">
    <property type="entry name" value="GALECTIN"/>
    <property type="match status" value="2"/>
</dbReference>
<dbReference type="SMART" id="SM00276">
    <property type="entry name" value="GLECT"/>
    <property type="match status" value="2"/>
</dbReference>
<sequence length="376" mass="42698">MDNLSLVEIIDRTRLVSDVTEPILPVCCPVPGGNLRPGSLIILYASCPNNQGRFRIDLYASNCQHCRSEDGKKSLYDPAERIVALHFNARFGEGKDGSSYVVMNSFHEGKWDQDERSTVFPFQPEQPFCLMILTEEERFRIYVDGGERPHYQFQHRFSIGDIGRIHIEGPNLSVELIEFREPGIDQEQSSPLPSIIQDPSAVTIQPSTVVDDNVARENRDVSDKNENTNIVHSPSIPYFEHNINFGKPCDIIINGMILDPFNKYFVINLANTNGDRDAKKQNIPIHISIRVDQSKIVRNSLINGVWGQEETCLEGTFPLTIGSMFEVFIQNQNESVSISINGQLCCQYKHRHDPKTIDTIEINGSVRLDSIRYRFN</sequence>
<dbReference type="RefSeq" id="XP_027195129.1">
    <property type="nucleotide sequence ID" value="XM_027339328.1"/>
</dbReference>
<organism evidence="1 2">
    <name type="scientific">Dermatophagoides pteronyssinus</name>
    <name type="common">European house dust mite</name>
    <dbReference type="NCBI Taxonomy" id="6956"/>
    <lineage>
        <taxon>Eukaryota</taxon>
        <taxon>Metazoa</taxon>
        <taxon>Ecdysozoa</taxon>
        <taxon>Arthropoda</taxon>
        <taxon>Chelicerata</taxon>
        <taxon>Arachnida</taxon>
        <taxon>Acari</taxon>
        <taxon>Acariformes</taxon>
        <taxon>Sarcoptiformes</taxon>
        <taxon>Astigmata</taxon>
        <taxon>Psoroptidia</taxon>
        <taxon>Analgoidea</taxon>
        <taxon>Pyroglyphidae</taxon>
        <taxon>Dermatophagoidinae</taxon>
        <taxon>Dermatophagoides</taxon>
    </lineage>
</organism>
<dbReference type="Gene3D" id="2.60.120.200">
    <property type="match status" value="2"/>
</dbReference>
<dbReference type="SUPFAM" id="SSF49899">
    <property type="entry name" value="Concanavalin A-like lectins/glucanases"/>
    <property type="match status" value="2"/>
</dbReference>
<dbReference type="GO" id="GO:0030246">
    <property type="term" value="F:carbohydrate binding"/>
    <property type="evidence" value="ECO:0007669"/>
    <property type="project" value="UniProtKB-UniRule"/>
</dbReference>
<keyword evidence="1" id="KW-1185">Reference proteome</keyword>
<dbReference type="PANTHER" id="PTHR11346">
    <property type="entry name" value="GALECTIN"/>
    <property type="match status" value="1"/>
</dbReference>
<dbReference type="OrthoDB" id="6251307at2759"/>
<reference evidence="2" key="1">
    <citation type="submission" date="2025-08" db="UniProtKB">
        <authorList>
            <consortium name="RefSeq"/>
        </authorList>
    </citation>
    <scope>IDENTIFICATION</scope>
    <source>
        <strain evidence="2">Airmid</strain>
    </source>
</reference>